<evidence type="ECO:0000256" key="3">
    <source>
        <dbReference type="ARBA" id="ARBA00022448"/>
    </source>
</evidence>
<feature type="transmembrane region" description="Helical" evidence="19">
    <location>
        <begin position="693"/>
        <end position="713"/>
    </location>
</feature>
<dbReference type="Gene3D" id="2.60.40.2030">
    <property type="match status" value="2"/>
</dbReference>
<dbReference type="InterPro" id="IPR038081">
    <property type="entry name" value="CalX-like_sf"/>
</dbReference>
<feature type="transmembrane region" description="Helical" evidence="19">
    <location>
        <begin position="746"/>
        <end position="763"/>
    </location>
</feature>
<dbReference type="GO" id="GO:0005516">
    <property type="term" value="F:calmodulin binding"/>
    <property type="evidence" value="ECO:0007669"/>
    <property type="project" value="UniProtKB-KW"/>
</dbReference>
<keyword evidence="14 19" id="KW-0472">Membrane</keyword>
<accession>A0A6U2FVW1</accession>
<evidence type="ECO:0000256" key="13">
    <source>
        <dbReference type="ARBA" id="ARBA00023065"/>
    </source>
</evidence>
<evidence type="ECO:0000256" key="18">
    <source>
        <dbReference type="SAM" id="MobiDB-lite"/>
    </source>
</evidence>
<name>A0A6U2FVW1_9CHLO</name>
<evidence type="ECO:0000256" key="14">
    <source>
        <dbReference type="ARBA" id="ARBA00023136"/>
    </source>
</evidence>
<evidence type="ECO:0000256" key="5">
    <source>
        <dbReference type="ARBA" id="ARBA00022692"/>
    </source>
</evidence>
<dbReference type="Gene3D" id="1.20.1420.30">
    <property type="entry name" value="NCX, central ion-binding region"/>
    <property type="match status" value="2"/>
</dbReference>
<evidence type="ECO:0000256" key="10">
    <source>
        <dbReference type="ARBA" id="ARBA00022860"/>
    </source>
</evidence>
<feature type="transmembrane region" description="Helical" evidence="19">
    <location>
        <begin position="156"/>
        <end position="181"/>
    </location>
</feature>
<keyword evidence="9" id="KW-0106">Calcium</keyword>
<dbReference type="AlphaFoldDB" id="A0A6U2FVW1"/>
<dbReference type="EMBL" id="HBEC01023506">
    <property type="protein sequence ID" value="CAD8291031.1"/>
    <property type="molecule type" value="Transcribed_RNA"/>
</dbReference>
<dbReference type="PANTHER" id="PTHR11878">
    <property type="entry name" value="SODIUM/CALCIUM EXCHANGER"/>
    <property type="match status" value="1"/>
</dbReference>
<evidence type="ECO:0000256" key="19">
    <source>
        <dbReference type="SAM" id="Phobius"/>
    </source>
</evidence>
<keyword evidence="11 19" id="KW-1133">Transmembrane helix</keyword>
<keyword evidence="6" id="KW-0479">Metal-binding</keyword>
<dbReference type="Pfam" id="PF03160">
    <property type="entry name" value="Calx-beta"/>
    <property type="match status" value="1"/>
</dbReference>
<gene>
    <name evidence="21" type="ORF">CEUR00632_LOCUS10747</name>
    <name evidence="22" type="ORF">CEUR00632_LOCUS10748</name>
</gene>
<dbReference type="SMART" id="SM00237">
    <property type="entry name" value="Calx_beta"/>
    <property type="match status" value="2"/>
</dbReference>
<keyword evidence="5 19" id="KW-0812">Transmembrane</keyword>
<keyword evidence="7" id="KW-0732">Signal</keyword>
<evidence type="ECO:0000313" key="21">
    <source>
        <dbReference type="EMBL" id="CAD8291031.1"/>
    </source>
</evidence>
<feature type="transmembrane region" description="Helical" evidence="19">
    <location>
        <begin position="815"/>
        <end position="835"/>
    </location>
</feature>
<feature type="region of interest" description="Disordered" evidence="18">
    <location>
        <begin position="262"/>
        <end position="287"/>
    </location>
</feature>
<comment type="subcellular location">
    <subcellularLocation>
        <location evidence="1">Cell membrane</location>
        <topology evidence="1">Multi-pass membrane protein</topology>
    </subcellularLocation>
</comment>
<evidence type="ECO:0000256" key="7">
    <source>
        <dbReference type="ARBA" id="ARBA00022729"/>
    </source>
</evidence>
<dbReference type="InterPro" id="IPR051171">
    <property type="entry name" value="CaCA"/>
</dbReference>
<dbReference type="PRINTS" id="PR01259">
    <property type="entry name" value="NACAEXCHNGR"/>
</dbReference>
<keyword evidence="16" id="KW-0739">Sodium transport</keyword>
<dbReference type="InterPro" id="IPR003644">
    <property type="entry name" value="Calx_beta"/>
</dbReference>
<dbReference type="GO" id="GO:0005886">
    <property type="term" value="C:plasma membrane"/>
    <property type="evidence" value="ECO:0007669"/>
    <property type="project" value="UniProtKB-SubCell"/>
</dbReference>
<evidence type="ECO:0000256" key="12">
    <source>
        <dbReference type="ARBA" id="ARBA00023053"/>
    </source>
</evidence>
<keyword evidence="4" id="KW-1003">Cell membrane</keyword>
<keyword evidence="12" id="KW-0915">Sodium</keyword>
<evidence type="ECO:0000256" key="1">
    <source>
        <dbReference type="ARBA" id="ARBA00004651"/>
    </source>
</evidence>
<organism evidence="22">
    <name type="scientific">Chlamydomonas euryale</name>
    <dbReference type="NCBI Taxonomy" id="1486919"/>
    <lineage>
        <taxon>Eukaryota</taxon>
        <taxon>Viridiplantae</taxon>
        <taxon>Chlorophyta</taxon>
        <taxon>core chlorophytes</taxon>
        <taxon>Chlorophyceae</taxon>
        <taxon>CS clade</taxon>
        <taxon>Chlamydomonadales</taxon>
        <taxon>Chlamydomonadaceae</taxon>
        <taxon>Chlamydomonas</taxon>
    </lineage>
</organism>
<keyword evidence="3" id="KW-0813">Transport</keyword>
<comment type="similarity">
    <text evidence="2">Belongs to the Ca(2+):cation antiporter (CaCA) (TC 2.A.19) family. SLC8 subfamily.</text>
</comment>
<feature type="transmembrane region" description="Helical" evidence="19">
    <location>
        <begin position="775"/>
        <end position="795"/>
    </location>
</feature>
<feature type="transmembrane region" description="Helical" evidence="19">
    <location>
        <begin position="64"/>
        <end position="97"/>
    </location>
</feature>
<dbReference type="InterPro" id="IPR004837">
    <property type="entry name" value="NaCa_Exmemb"/>
</dbReference>
<dbReference type="GO" id="GO:0007154">
    <property type="term" value="P:cell communication"/>
    <property type="evidence" value="ECO:0007669"/>
    <property type="project" value="InterPro"/>
</dbReference>
<evidence type="ECO:0000256" key="6">
    <source>
        <dbReference type="ARBA" id="ARBA00022723"/>
    </source>
</evidence>
<dbReference type="InterPro" id="IPR004836">
    <property type="entry name" value="Na_Ca_Ex"/>
</dbReference>
<evidence type="ECO:0000259" key="20">
    <source>
        <dbReference type="SMART" id="SM00237"/>
    </source>
</evidence>
<keyword evidence="8" id="KW-0677">Repeat</keyword>
<dbReference type="GO" id="GO:0005432">
    <property type="term" value="F:calcium:sodium antiporter activity"/>
    <property type="evidence" value="ECO:0007669"/>
    <property type="project" value="InterPro"/>
</dbReference>
<proteinExistence type="inferred from homology"/>
<dbReference type="Pfam" id="PF01699">
    <property type="entry name" value="Na_Ca_ex"/>
    <property type="match status" value="2"/>
</dbReference>
<keyword evidence="15" id="KW-0325">Glycoprotein</keyword>
<evidence type="ECO:0000256" key="15">
    <source>
        <dbReference type="ARBA" id="ARBA00023180"/>
    </source>
</evidence>
<feature type="transmembrane region" description="Helical" evidence="19">
    <location>
        <begin position="118"/>
        <end position="136"/>
    </location>
</feature>
<protein>
    <recommendedName>
        <fullName evidence="20">Calx-beta domain-containing protein</fullName>
    </recommendedName>
</protein>
<comment type="catalytic activity">
    <reaction evidence="17">
        <text>Ca(2+)(in) + 3 Na(+)(out) = Ca(2+)(out) + 3 Na(+)(in)</text>
        <dbReference type="Rhea" id="RHEA:69955"/>
        <dbReference type="ChEBI" id="CHEBI:29101"/>
        <dbReference type="ChEBI" id="CHEBI:29108"/>
    </reaction>
</comment>
<dbReference type="GO" id="GO:0046872">
    <property type="term" value="F:metal ion binding"/>
    <property type="evidence" value="ECO:0007669"/>
    <property type="project" value="UniProtKB-KW"/>
</dbReference>
<dbReference type="SUPFAM" id="SSF141072">
    <property type="entry name" value="CalX-like"/>
    <property type="match status" value="2"/>
</dbReference>
<evidence type="ECO:0000256" key="17">
    <source>
        <dbReference type="ARBA" id="ARBA00033667"/>
    </source>
</evidence>
<evidence type="ECO:0000256" key="2">
    <source>
        <dbReference type="ARBA" id="ARBA00007489"/>
    </source>
</evidence>
<dbReference type="EMBL" id="HBEC01023507">
    <property type="protein sequence ID" value="CAD8291033.1"/>
    <property type="molecule type" value="Transcribed_RNA"/>
</dbReference>
<feature type="compositionally biased region" description="Acidic residues" evidence="18">
    <location>
        <begin position="262"/>
        <end position="271"/>
    </location>
</feature>
<dbReference type="PANTHER" id="PTHR11878:SF65">
    <property type="entry name" value="NA_CA-EXCHANGE PROTEIN, ISOFORM G"/>
    <property type="match status" value="1"/>
</dbReference>
<keyword evidence="10" id="KW-0112">Calmodulin-binding</keyword>
<feature type="domain" description="Calx-beta" evidence="20">
    <location>
        <begin position="349"/>
        <end position="448"/>
    </location>
</feature>
<dbReference type="InterPro" id="IPR044880">
    <property type="entry name" value="NCX_ion-bd_dom_sf"/>
</dbReference>
<keyword evidence="13" id="KW-0406">Ion transport</keyword>
<reference evidence="22" key="1">
    <citation type="submission" date="2021-01" db="EMBL/GenBank/DDBJ databases">
        <authorList>
            <person name="Corre E."/>
            <person name="Pelletier E."/>
            <person name="Niang G."/>
            <person name="Scheremetjew M."/>
            <person name="Finn R."/>
            <person name="Kale V."/>
            <person name="Holt S."/>
            <person name="Cochrane G."/>
            <person name="Meng A."/>
            <person name="Brown T."/>
            <person name="Cohen L."/>
        </authorList>
    </citation>
    <scope>NUCLEOTIDE SEQUENCE</scope>
    <source>
        <strain evidence="22">CCMP219</strain>
    </source>
</reference>
<evidence type="ECO:0000256" key="11">
    <source>
        <dbReference type="ARBA" id="ARBA00022989"/>
    </source>
</evidence>
<evidence type="ECO:0000256" key="4">
    <source>
        <dbReference type="ARBA" id="ARBA00022475"/>
    </source>
</evidence>
<evidence type="ECO:0000256" key="8">
    <source>
        <dbReference type="ARBA" id="ARBA00022737"/>
    </source>
</evidence>
<feature type="transmembrane region" description="Helical" evidence="19">
    <location>
        <begin position="193"/>
        <end position="212"/>
    </location>
</feature>
<evidence type="ECO:0000256" key="9">
    <source>
        <dbReference type="ARBA" id="ARBA00022837"/>
    </source>
</evidence>
<evidence type="ECO:0000256" key="16">
    <source>
        <dbReference type="ARBA" id="ARBA00023201"/>
    </source>
</evidence>
<evidence type="ECO:0000313" key="22">
    <source>
        <dbReference type="EMBL" id="CAD8291033.1"/>
    </source>
</evidence>
<sequence length="843" mass="90255">MSSLTNASVQTALEALPWPECNNTYDGLCVDNWPSGKGAVVYYDWSACSSSFINLPGINLLPDWLLGCMWALFLIWLFFGIAIISDAFVASIEVITAQTHIVVRVDRAGNRVEREEEVWNWAVANITVMAVGTSSPEILLSLIDTLLTLNKPAGQLGASAIVGSAAYNLFGISAVCTLCLPAGTFRKIAHLKVFIWTTSWSLWAYFWLWIVYKKVSPNVIEVWEAWVTLAFMPLFVWSTYMVDTRGWNWFAPHKNSVVVPVDDEGRPDEESGGAAAGDKGATPVGQGGAVNKHTILYYRAMAMQNMGGNIHATRSDADGHNGQTQDGTAPLLGKGNRRANAIMAGLQQTDLDGLDRKIPAVFMKSPEVAVLESKNEARLTVVRMHGDLKATVTVRYATRDDTAMAGLDYEPAEGELVFGPGEQAKDIVVRIIDDDMSEPDVVFLVELLGAVAVGGGGNGAVNLLQATTAVTIVDDDDSGVVMFELPTFEARMQGSTASVVVVRRHGADGAVSIDYVTKDGSAEAGKHFAAARGRLEFGPGEVRKVVSVPLLPMPAHDPSSNGIVTPAFRLVLSNPLGGVALGARKECRVALVPTAMLSKGEAGDKTGSHGSDGKFYLWSRWAEQFKTAMTLEFEEDDDNLFAAVSLHYVSITYKLMAACCPPAEWGQGYPLFSASLLLLAGLMAIVKEVGEMFGCACGLSDVMTGLSIVALGTSLPDAFVSRMAALSSDNADAAIGNIMGSNTCNVFLGLGLPWVIASSYYEAQGEAFFSQSGSLGFSLMIYFILAVVAIAILMWRRYAAGGELGASNLLEQWGLGALLGGLWLLFLLLSGLNDYGHIPDVGM</sequence>
<feature type="domain" description="Calx-beta" evidence="20">
    <location>
        <begin position="468"/>
        <end position="573"/>
    </location>
</feature>